<dbReference type="Gene3D" id="1.10.510.10">
    <property type="entry name" value="Transferase(Phosphotransferase) domain 1"/>
    <property type="match status" value="1"/>
</dbReference>
<dbReference type="EMBL" id="GIBP01000159">
    <property type="protein sequence ID" value="NDV29128.1"/>
    <property type="molecule type" value="Transcribed_RNA"/>
</dbReference>
<dbReference type="EC" id="2.7.11.1" evidence="1"/>
<evidence type="ECO:0000256" key="10">
    <source>
        <dbReference type="ARBA" id="ARBA00048679"/>
    </source>
</evidence>
<dbReference type="Pfam" id="PF00069">
    <property type="entry name" value="Pkinase"/>
    <property type="match status" value="1"/>
</dbReference>
<comment type="catalytic activity">
    <reaction evidence="9">
        <text>L-threonyl-[protein] + ATP = O-phospho-L-threonyl-[protein] + ADP + H(+)</text>
        <dbReference type="Rhea" id="RHEA:46608"/>
        <dbReference type="Rhea" id="RHEA-COMP:11060"/>
        <dbReference type="Rhea" id="RHEA-COMP:11605"/>
        <dbReference type="ChEBI" id="CHEBI:15378"/>
        <dbReference type="ChEBI" id="CHEBI:30013"/>
        <dbReference type="ChEBI" id="CHEBI:30616"/>
        <dbReference type="ChEBI" id="CHEBI:61977"/>
        <dbReference type="ChEBI" id="CHEBI:456216"/>
        <dbReference type="EC" id="2.7.11.1"/>
    </reaction>
</comment>
<evidence type="ECO:0000259" key="12">
    <source>
        <dbReference type="PROSITE" id="PS51424"/>
    </source>
</evidence>
<dbReference type="SMART" id="SM00364">
    <property type="entry name" value="LRR_BAC"/>
    <property type="match status" value="6"/>
</dbReference>
<dbReference type="Gene3D" id="3.40.50.300">
    <property type="entry name" value="P-loop containing nucleotide triphosphate hydrolases"/>
    <property type="match status" value="1"/>
</dbReference>
<dbReference type="Gene3D" id="3.30.200.20">
    <property type="entry name" value="Phosphorylase Kinase, domain 1"/>
    <property type="match status" value="1"/>
</dbReference>
<dbReference type="Pfam" id="PF16095">
    <property type="entry name" value="COR-A"/>
    <property type="match status" value="1"/>
</dbReference>
<dbReference type="Gene3D" id="3.80.10.10">
    <property type="entry name" value="Ribonuclease Inhibitor"/>
    <property type="match status" value="3"/>
</dbReference>
<sequence length="1187" mass="135868">MSTLSLVNGNLSYLSSSINKLINLQELYLDDNLIQLVPDSISELVNLKVLSLSRNMISRMPMLQLPLLKKLLIGSNHLSNLEFLVGCLQLEEISAFNNAIQHFPQGISCLTNLQTLNLHHNNFYHIPNNLLSHLTNLTDLDFSCTAIESIPISIGLLVQLSKLNLSDNHISNIQSNVFRPSITKLDLSRNNITTLSHNFAYLTQLTYLDIQCNKIEIIPQSMKNCSLLKNLNVSGNCLKGIPIWMMKMIKLEKLVLSKNEISCLASVIGNLTSLKELYLEDNKLNILPHSIDSLNNLEKLCLSGNPLNPKFLPQALIDVPSTKEVVDQIKECGKKYYADIQIPTKRMQIMVMGQEGSGKTALVRSLCYKWEVSEALPDNGVGIAITKVITNKKQNEKTISLELWDFSASSIEAYYATHRFFLHSWCVYVLLYNLSDPQAASKLGYWIHSIAIQVPKAKILIIATHTDIKSDKKWDLNILKQKFNSLHPGITFLKSFSVVSIVEDNNMMELRRYVRNISLEILQSNETQMDILNSKSFLQFEQVVKEYKSSLPIPIVSYDEIVSICYLCNITKISDTLMNYHKLGLLLYFGMSKDLRDFVILDPQWLYGEMAKLFIEGQTQEYGILDLSKLSLSAKPEYIKTKLLQLIAKFQIGFLFNGKENFSYLYETKQVGRSIRALFVPELIKKLDCPMDLNQFKQCLKSMHQINRSFKFNFIPIGLFPRLMTAVLQLLSPSVVTLWRRGIVFELKRANRVVSGLLENNFYDFLVAKESNNSTNLFEFIGEKMENLITLELISGDLDLLCETFYWILELIITVSSDWNQKFTMYWHPSDTSPVSIEEMKKLNLNQANKDLPGKIDWGTAIPEVVLPTYQGKRYLPDDIKTTEEIARGAYGIVFLGIVEYKQVAIKEIFLNDETEQEILIRLKLINEIVLHSRLKHPNIVNLEGICWESRRIVFELCTLGNLHQQIVDLNFHFSWKYRVRILTDIMKGVHYLHSLPIPVIHRDLKSLNIMIISTHPTDPINAKITDFGTATYYTHPLTTRVVDNPSWLAPEIIEKKEYGLASDIYAFGMVAWETFCRELPFLLKWGEVEEKVLAGERPPLPSESPALFNELLNECWHQVPSSRPSPTDIIKKLGEIDQLDNIEEDNIAFQRRKKRNSLPVFLAGSRIPRQDSQNKSKIQRKGARVL</sequence>
<evidence type="ECO:0000256" key="1">
    <source>
        <dbReference type="ARBA" id="ARBA00012513"/>
    </source>
</evidence>
<dbReference type="PROSITE" id="PS00108">
    <property type="entry name" value="PROTEIN_KINASE_ST"/>
    <property type="match status" value="1"/>
</dbReference>
<dbReference type="GO" id="GO:0004674">
    <property type="term" value="F:protein serine/threonine kinase activity"/>
    <property type="evidence" value="ECO:0007669"/>
    <property type="project" value="UniProtKB-KW"/>
</dbReference>
<dbReference type="SUPFAM" id="SSF56112">
    <property type="entry name" value="Protein kinase-like (PK-like)"/>
    <property type="match status" value="1"/>
</dbReference>
<dbReference type="InterPro" id="IPR027417">
    <property type="entry name" value="P-loop_NTPase"/>
</dbReference>
<dbReference type="InterPro" id="IPR011009">
    <property type="entry name" value="Kinase-like_dom_sf"/>
</dbReference>
<proteinExistence type="predicted"/>
<keyword evidence="8" id="KW-0067">ATP-binding</keyword>
<dbReference type="InterPro" id="IPR003591">
    <property type="entry name" value="Leu-rich_rpt_typical-subtyp"/>
</dbReference>
<organism evidence="13">
    <name type="scientific">Arcella intermedia</name>
    <dbReference type="NCBI Taxonomy" id="1963864"/>
    <lineage>
        <taxon>Eukaryota</taxon>
        <taxon>Amoebozoa</taxon>
        <taxon>Tubulinea</taxon>
        <taxon>Elardia</taxon>
        <taxon>Arcellinida</taxon>
        <taxon>Sphaerothecina</taxon>
        <taxon>Arcellidae</taxon>
        <taxon>Arcella</taxon>
    </lineage>
</organism>
<dbReference type="InterPro" id="IPR008271">
    <property type="entry name" value="Ser/Thr_kinase_AS"/>
</dbReference>
<keyword evidence="3" id="KW-0433">Leucine-rich repeat</keyword>
<dbReference type="GO" id="GO:0005524">
    <property type="term" value="F:ATP binding"/>
    <property type="evidence" value="ECO:0007669"/>
    <property type="project" value="UniProtKB-KW"/>
</dbReference>
<dbReference type="AlphaFoldDB" id="A0A6B2KX09"/>
<dbReference type="SUPFAM" id="SSF52540">
    <property type="entry name" value="P-loop containing nucleoside triphosphate hydrolases"/>
    <property type="match status" value="1"/>
</dbReference>
<dbReference type="SMART" id="SM00369">
    <property type="entry name" value="LRR_TYP"/>
    <property type="match status" value="10"/>
</dbReference>
<evidence type="ECO:0000256" key="2">
    <source>
        <dbReference type="ARBA" id="ARBA00022527"/>
    </source>
</evidence>
<dbReference type="SMART" id="SM00220">
    <property type="entry name" value="S_TKc"/>
    <property type="match status" value="1"/>
</dbReference>
<keyword evidence="6" id="KW-0547">Nucleotide-binding</keyword>
<evidence type="ECO:0000256" key="3">
    <source>
        <dbReference type="ARBA" id="ARBA00022614"/>
    </source>
</evidence>
<keyword evidence="7" id="KW-0418">Kinase</keyword>
<accession>A0A6B2KX09</accession>
<dbReference type="Gene3D" id="3.30.70.1390">
    <property type="entry name" value="ROC domain from the Parkinson's disease-associated leucine-rich repeat kinase 2"/>
    <property type="match status" value="1"/>
</dbReference>
<comment type="catalytic activity">
    <reaction evidence="10">
        <text>L-seryl-[protein] + ATP = O-phospho-L-seryl-[protein] + ADP + H(+)</text>
        <dbReference type="Rhea" id="RHEA:17989"/>
        <dbReference type="Rhea" id="RHEA-COMP:9863"/>
        <dbReference type="Rhea" id="RHEA-COMP:11604"/>
        <dbReference type="ChEBI" id="CHEBI:15378"/>
        <dbReference type="ChEBI" id="CHEBI:29999"/>
        <dbReference type="ChEBI" id="CHEBI:30616"/>
        <dbReference type="ChEBI" id="CHEBI:83421"/>
        <dbReference type="ChEBI" id="CHEBI:456216"/>
        <dbReference type="EC" id="2.7.11.1"/>
    </reaction>
</comment>
<dbReference type="InterPro" id="IPR051824">
    <property type="entry name" value="LRR_Rcpt-Like_S/T_Kinase"/>
</dbReference>
<dbReference type="SMART" id="SM00365">
    <property type="entry name" value="LRR_SD22"/>
    <property type="match status" value="4"/>
</dbReference>
<dbReference type="InterPro" id="IPR020859">
    <property type="entry name" value="ROC"/>
</dbReference>
<evidence type="ECO:0000256" key="6">
    <source>
        <dbReference type="ARBA" id="ARBA00022741"/>
    </source>
</evidence>
<keyword evidence="5" id="KW-0677">Repeat</keyword>
<evidence type="ECO:0000256" key="7">
    <source>
        <dbReference type="ARBA" id="ARBA00022777"/>
    </source>
</evidence>
<keyword evidence="4" id="KW-0808">Transferase</keyword>
<dbReference type="PANTHER" id="PTHR48006">
    <property type="entry name" value="LEUCINE-RICH REPEAT-CONTAINING PROTEIN DDB_G0281931-RELATED"/>
    <property type="match status" value="1"/>
</dbReference>
<reference evidence="13" key="1">
    <citation type="journal article" date="2020" name="J. Eukaryot. Microbiol.">
        <title>De novo Sequencing, Assembly and Annotation of the Transcriptome for the Free-Living Testate Amoeba Arcella intermedia.</title>
        <authorList>
            <person name="Ribeiro G.M."/>
            <person name="Porfirio-Sousa A.L."/>
            <person name="Maurer-Alcala X.X."/>
            <person name="Katz L.A."/>
            <person name="Lahr D.J.G."/>
        </authorList>
    </citation>
    <scope>NUCLEOTIDE SEQUENCE</scope>
</reference>
<name>A0A6B2KX09_9EUKA</name>
<dbReference type="Pfam" id="PF13855">
    <property type="entry name" value="LRR_8"/>
    <property type="match status" value="2"/>
</dbReference>
<feature type="domain" description="Roc" evidence="12">
    <location>
        <begin position="340"/>
        <end position="521"/>
    </location>
</feature>
<dbReference type="SUPFAM" id="SSF52058">
    <property type="entry name" value="L domain-like"/>
    <property type="match status" value="1"/>
</dbReference>
<dbReference type="Pfam" id="PF08477">
    <property type="entry name" value="Roc"/>
    <property type="match status" value="1"/>
</dbReference>
<keyword evidence="2" id="KW-0723">Serine/threonine-protein kinase</keyword>
<dbReference type="PROSITE" id="PS51424">
    <property type="entry name" value="ROC"/>
    <property type="match status" value="1"/>
</dbReference>
<dbReference type="GO" id="GO:0005737">
    <property type="term" value="C:cytoplasm"/>
    <property type="evidence" value="ECO:0007669"/>
    <property type="project" value="UniProtKB-ARBA"/>
</dbReference>
<dbReference type="InterPro" id="IPR000719">
    <property type="entry name" value="Prot_kinase_dom"/>
</dbReference>
<dbReference type="PROSITE" id="PS50011">
    <property type="entry name" value="PROTEIN_KINASE_DOM"/>
    <property type="match status" value="1"/>
</dbReference>
<dbReference type="InterPro" id="IPR032675">
    <property type="entry name" value="LRR_dom_sf"/>
</dbReference>
<feature type="domain" description="Protein kinase" evidence="11">
    <location>
        <begin position="880"/>
        <end position="1137"/>
    </location>
</feature>
<dbReference type="InterPro" id="IPR032171">
    <property type="entry name" value="COR-A"/>
</dbReference>
<dbReference type="PANTHER" id="PTHR48006:SF102">
    <property type="entry name" value="LEUCINE-RICH REPEAT-CONTAINING PROTEIN DDB_G0281931-RELATED"/>
    <property type="match status" value="1"/>
</dbReference>
<evidence type="ECO:0000256" key="4">
    <source>
        <dbReference type="ARBA" id="ARBA00022679"/>
    </source>
</evidence>
<evidence type="ECO:0000259" key="11">
    <source>
        <dbReference type="PROSITE" id="PS50011"/>
    </source>
</evidence>
<dbReference type="PROSITE" id="PS51450">
    <property type="entry name" value="LRR"/>
    <property type="match status" value="4"/>
</dbReference>
<dbReference type="InterPro" id="IPR001611">
    <property type="entry name" value="Leu-rich_rpt"/>
</dbReference>
<evidence type="ECO:0000256" key="9">
    <source>
        <dbReference type="ARBA" id="ARBA00047899"/>
    </source>
</evidence>
<evidence type="ECO:0000256" key="5">
    <source>
        <dbReference type="ARBA" id="ARBA00022737"/>
    </source>
</evidence>
<evidence type="ECO:0000313" key="13">
    <source>
        <dbReference type="EMBL" id="NDV29128.1"/>
    </source>
</evidence>
<protein>
    <recommendedName>
        <fullName evidence="1">non-specific serine/threonine protein kinase</fullName>
        <ecNumber evidence="1">2.7.11.1</ecNumber>
    </recommendedName>
</protein>
<evidence type="ECO:0000256" key="8">
    <source>
        <dbReference type="ARBA" id="ARBA00022840"/>
    </source>
</evidence>